<evidence type="ECO:0000256" key="10">
    <source>
        <dbReference type="ARBA" id="ARBA00023077"/>
    </source>
</evidence>
<dbReference type="Gene3D" id="2.170.130.10">
    <property type="entry name" value="TonB-dependent receptor, plug domain"/>
    <property type="match status" value="1"/>
</dbReference>
<keyword evidence="7 16" id="KW-0732">Signal</keyword>
<sequence length="785" mass="84818">MSFEKPNLTGLRTGASTTALALLLLATPGMSWAQSADQASEEEAPAESEIVVTGQLLDTGASSATKLDLPVLDTPFSVASYNNNFLKAIETSSVSDLYRYMTGIQRAGNTGYDITFRGFKTSGNDRNAILTDGLPGLSVRFGSPPTVGVDHIELVKGPTSVLYGQAQPGGFINIITKKPSERSGFEITLKGNHGAGTFDRAQGGLIQLDFTGPVTEDGALSARFVGEGGYNQGFRDFSYEKPIYAAPSLTWRVGPDTSLTVQGEYRWIKTHVDTYLVAPNRDATRVAAINTTYQEEGDYLVERGTIGNVYLSHSFSPDLKLNLGYRYVDHIDTQRNFDVVGFRDTANTIITRRARGQENKRTYSFGDANLTAKFDTFGFAHTLLVGVAGGRETASLNRLQFYNCTGSGATGCNRLDIALNNPVHGTYPGPQTFPLFNPGQASNLNWRYTTQESLGVYGSDFIEFSDMFKAMFGLRYSKERQTLADLRLTTFVPSTKKDSKVLPFGGLLFQPMRNVSFYTSYSTSFVPVPAAQQDVFGLNPFTPTKASSIEGGIKAELFDRRLNLTAAYFDIKKKDTINTFSCPLTLAALNAFITANNITVPANAPRDAAGNLIPGSGTCSNQLGGERSKGFEIEGSASPLPNWQITAGYSHIDARVTASNVPGQTGARLTNAPGDAFNLWTRYDVEEGGLKGLGLGFGVSYIGKRAGLLPTAAVDARPKGGTLPLDAYTTVDLAMYYQASENINVTLKATNLLDERYIESAGFTGDIQLVPGAPRLLTLTVRAKY</sequence>
<evidence type="ECO:0000256" key="11">
    <source>
        <dbReference type="ARBA" id="ARBA00023136"/>
    </source>
</evidence>
<dbReference type="CDD" id="cd01347">
    <property type="entry name" value="ligand_gated_channel"/>
    <property type="match status" value="1"/>
</dbReference>
<evidence type="ECO:0000256" key="1">
    <source>
        <dbReference type="ARBA" id="ARBA00004571"/>
    </source>
</evidence>
<evidence type="ECO:0000259" key="17">
    <source>
        <dbReference type="Pfam" id="PF00593"/>
    </source>
</evidence>
<keyword evidence="10 15" id="KW-0798">TonB box</keyword>
<keyword evidence="4 14" id="KW-1134">Transmembrane beta strand</keyword>
<evidence type="ECO:0000256" key="5">
    <source>
        <dbReference type="ARBA" id="ARBA00022496"/>
    </source>
</evidence>
<evidence type="ECO:0000256" key="15">
    <source>
        <dbReference type="RuleBase" id="RU003357"/>
    </source>
</evidence>
<evidence type="ECO:0000256" key="3">
    <source>
        <dbReference type="ARBA" id="ARBA00022448"/>
    </source>
</evidence>
<keyword evidence="3 14" id="KW-0813">Transport</keyword>
<evidence type="ECO:0000256" key="8">
    <source>
        <dbReference type="ARBA" id="ARBA00023004"/>
    </source>
</evidence>
<dbReference type="InterPro" id="IPR000531">
    <property type="entry name" value="Beta-barrel_TonB"/>
</dbReference>
<accession>A0A2N0H3D3</accession>
<dbReference type="Pfam" id="PF07715">
    <property type="entry name" value="Plug"/>
    <property type="match status" value="1"/>
</dbReference>
<protein>
    <submittedName>
        <fullName evidence="19">Iron complex outermembrane receptor protein</fullName>
    </submittedName>
</protein>
<feature type="domain" description="TonB-dependent receptor-like beta-barrel" evidence="17">
    <location>
        <begin position="256"/>
        <end position="752"/>
    </location>
</feature>
<keyword evidence="6 14" id="KW-0812">Transmembrane</keyword>
<evidence type="ECO:0000256" key="4">
    <source>
        <dbReference type="ARBA" id="ARBA00022452"/>
    </source>
</evidence>
<keyword evidence="20" id="KW-1185">Reference proteome</keyword>
<reference evidence="19 20" key="1">
    <citation type="submission" date="2017-11" db="EMBL/GenBank/DDBJ databases">
        <title>Genomic Encyclopedia of Type Strains, Phase III (KMG-III): the genomes of soil and plant-associated and newly described type strains.</title>
        <authorList>
            <person name="Whitman W."/>
        </authorList>
    </citation>
    <scope>NUCLEOTIDE SEQUENCE [LARGE SCALE GENOMIC DNA]</scope>
    <source>
        <strain evidence="19 20">CGMCC 1.12274</strain>
    </source>
</reference>
<dbReference type="AlphaFoldDB" id="A0A2N0H3D3"/>
<keyword evidence="11 14" id="KW-0472">Membrane</keyword>
<feature type="chain" id="PRO_5015000403" evidence="16">
    <location>
        <begin position="34"/>
        <end position="785"/>
    </location>
</feature>
<evidence type="ECO:0000256" key="9">
    <source>
        <dbReference type="ARBA" id="ARBA00023065"/>
    </source>
</evidence>
<dbReference type="GO" id="GO:0009279">
    <property type="term" value="C:cell outer membrane"/>
    <property type="evidence" value="ECO:0007669"/>
    <property type="project" value="UniProtKB-SubCell"/>
</dbReference>
<evidence type="ECO:0000256" key="2">
    <source>
        <dbReference type="ARBA" id="ARBA00009810"/>
    </source>
</evidence>
<keyword evidence="12 19" id="KW-0675">Receptor</keyword>
<keyword evidence="5" id="KW-0410">Iron transport</keyword>
<dbReference type="InterPro" id="IPR012910">
    <property type="entry name" value="Plug_dom"/>
</dbReference>
<dbReference type="InterPro" id="IPR036942">
    <property type="entry name" value="Beta-barrel_TonB_sf"/>
</dbReference>
<dbReference type="InterPro" id="IPR010105">
    <property type="entry name" value="TonB_sidphr_rcpt"/>
</dbReference>
<comment type="similarity">
    <text evidence="2 14 15">Belongs to the TonB-dependent receptor family.</text>
</comment>
<dbReference type="PROSITE" id="PS52016">
    <property type="entry name" value="TONB_DEPENDENT_REC_3"/>
    <property type="match status" value="1"/>
</dbReference>
<dbReference type="GO" id="GO:0015891">
    <property type="term" value="P:siderophore transport"/>
    <property type="evidence" value="ECO:0007669"/>
    <property type="project" value="InterPro"/>
</dbReference>
<dbReference type="SUPFAM" id="SSF56935">
    <property type="entry name" value="Porins"/>
    <property type="match status" value="1"/>
</dbReference>
<keyword evidence="8" id="KW-0408">Iron</keyword>
<evidence type="ECO:0000256" key="13">
    <source>
        <dbReference type="ARBA" id="ARBA00023237"/>
    </source>
</evidence>
<evidence type="ECO:0000256" key="14">
    <source>
        <dbReference type="PROSITE-ProRule" id="PRU01360"/>
    </source>
</evidence>
<keyword evidence="13 14" id="KW-0998">Cell outer membrane</keyword>
<evidence type="ECO:0000256" key="16">
    <source>
        <dbReference type="SAM" id="SignalP"/>
    </source>
</evidence>
<keyword evidence="9" id="KW-0406">Ion transport</keyword>
<comment type="subcellular location">
    <subcellularLocation>
        <location evidence="1 14">Cell outer membrane</location>
        <topology evidence="1 14">Multi-pass membrane protein</topology>
    </subcellularLocation>
</comment>
<evidence type="ECO:0000256" key="7">
    <source>
        <dbReference type="ARBA" id="ARBA00022729"/>
    </source>
</evidence>
<evidence type="ECO:0000313" key="20">
    <source>
        <dbReference type="Proteomes" id="UP000232587"/>
    </source>
</evidence>
<feature type="signal peptide" evidence="16">
    <location>
        <begin position="1"/>
        <end position="33"/>
    </location>
</feature>
<dbReference type="OrthoDB" id="9760333at2"/>
<dbReference type="Pfam" id="PF00593">
    <property type="entry name" value="TonB_dep_Rec_b-barrel"/>
    <property type="match status" value="1"/>
</dbReference>
<dbReference type="Gene3D" id="2.40.170.20">
    <property type="entry name" value="TonB-dependent receptor, beta-barrel domain"/>
    <property type="match status" value="1"/>
</dbReference>
<dbReference type="PANTHER" id="PTHR32552">
    <property type="entry name" value="FERRICHROME IRON RECEPTOR-RELATED"/>
    <property type="match status" value="1"/>
</dbReference>
<comment type="caution">
    <text evidence="19">The sequence shown here is derived from an EMBL/GenBank/DDBJ whole genome shotgun (WGS) entry which is preliminary data.</text>
</comment>
<organism evidence="19 20">
    <name type="scientific">Novosphingobium kunmingense</name>
    <dbReference type="NCBI Taxonomy" id="1211806"/>
    <lineage>
        <taxon>Bacteria</taxon>
        <taxon>Pseudomonadati</taxon>
        <taxon>Pseudomonadota</taxon>
        <taxon>Alphaproteobacteria</taxon>
        <taxon>Sphingomonadales</taxon>
        <taxon>Sphingomonadaceae</taxon>
        <taxon>Novosphingobium</taxon>
    </lineage>
</organism>
<evidence type="ECO:0000313" key="19">
    <source>
        <dbReference type="EMBL" id="PKB13456.1"/>
    </source>
</evidence>
<proteinExistence type="inferred from homology"/>
<dbReference type="NCBIfam" id="TIGR01783">
    <property type="entry name" value="TonB-siderophor"/>
    <property type="match status" value="1"/>
</dbReference>
<evidence type="ECO:0000259" key="18">
    <source>
        <dbReference type="Pfam" id="PF07715"/>
    </source>
</evidence>
<dbReference type="Proteomes" id="UP000232587">
    <property type="component" value="Unassembled WGS sequence"/>
</dbReference>
<name>A0A2N0H3D3_9SPHN</name>
<dbReference type="PANTHER" id="PTHR32552:SF68">
    <property type="entry name" value="FERRICHROME OUTER MEMBRANE TRANSPORTER_PHAGE RECEPTOR"/>
    <property type="match status" value="1"/>
</dbReference>
<dbReference type="InterPro" id="IPR037066">
    <property type="entry name" value="Plug_dom_sf"/>
</dbReference>
<dbReference type="EMBL" id="PHUF01000007">
    <property type="protein sequence ID" value="PKB13456.1"/>
    <property type="molecule type" value="Genomic_DNA"/>
</dbReference>
<evidence type="ECO:0000256" key="12">
    <source>
        <dbReference type="ARBA" id="ARBA00023170"/>
    </source>
</evidence>
<dbReference type="GO" id="GO:0038023">
    <property type="term" value="F:signaling receptor activity"/>
    <property type="evidence" value="ECO:0007669"/>
    <property type="project" value="InterPro"/>
</dbReference>
<dbReference type="RefSeq" id="WP_100868432.1">
    <property type="nucleotide sequence ID" value="NZ_PHUF01000007.1"/>
</dbReference>
<gene>
    <name evidence="19" type="ORF">B0I00_3256</name>
</gene>
<dbReference type="InterPro" id="IPR039426">
    <property type="entry name" value="TonB-dep_rcpt-like"/>
</dbReference>
<feature type="domain" description="TonB-dependent receptor plug" evidence="18">
    <location>
        <begin position="71"/>
        <end position="170"/>
    </location>
</feature>
<dbReference type="GO" id="GO:0015344">
    <property type="term" value="F:siderophore uptake transmembrane transporter activity"/>
    <property type="evidence" value="ECO:0007669"/>
    <property type="project" value="TreeGrafter"/>
</dbReference>
<evidence type="ECO:0000256" key="6">
    <source>
        <dbReference type="ARBA" id="ARBA00022692"/>
    </source>
</evidence>